<reference evidence="1" key="1">
    <citation type="submission" date="2022-04" db="EMBL/GenBank/DDBJ databases">
        <title>Complete genome sequence of a cyanobacterium, Nostoc sp. SO-36, isolated in Antarctica.</title>
        <authorList>
            <person name="Kanesaki Y."/>
            <person name="Effendi D."/>
            <person name="Sakamoto T."/>
            <person name="Ohtani S."/>
            <person name="Awai K."/>
        </authorList>
    </citation>
    <scope>NUCLEOTIDE SEQUENCE</scope>
    <source>
        <strain evidence="1">SO-36</strain>
    </source>
</reference>
<gene>
    <name evidence="1" type="ORF">ANSO36C_05780</name>
</gene>
<dbReference type="EMBL" id="AP025732">
    <property type="protein sequence ID" value="BDI14776.1"/>
    <property type="molecule type" value="Genomic_DNA"/>
</dbReference>
<protein>
    <submittedName>
        <fullName evidence="1">Uncharacterized protein</fullName>
    </submittedName>
</protein>
<accession>A0ABN6PUN6</accession>
<dbReference type="RefSeq" id="WP_251958310.1">
    <property type="nucleotide sequence ID" value="NZ_AP025732.1"/>
</dbReference>
<evidence type="ECO:0000313" key="1">
    <source>
        <dbReference type="EMBL" id="BDI14776.1"/>
    </source>
</evidence>
<evidence type="ECO:0000313" key="2">
    <source>
        <dbReference type="Proteomes" id="UP001055453"/>
    </source>
</evidence>
<keyword evidence="2" id="KW-1185">Reference proteome</keyword>
<name>A0ABN6PUN6_NOSCO</name>
<dbReference type="Proteomes" id="UP001055453">
    <property type="component" value="Chromosome"/>
</dbReference>
<sequence>MQYLYYLPNASLTLRVVEYFKRSDFPIKFVTVINQYDGWIIKVKMKSFISVERDKDIRAFLSELGIIYSPSDLISQVLSSLEAGQSAIKVMVRYKVVVVSHGRPQPEEIEVFRQTYIRGLGYCPQNLA</sequence>
<organism evidence="1 2">
    <name type="scientific">Nostoc cf. commune SO-36</name>
    <dbReference type="NCBI Taxonomy" id="449208"/>
    <lineage>
        <taxon>Bacteria</taxon>
        <taxon>Bacillati</taxon>
        <taxon>Cyanobacteriota</taxon>
        <taxon>Cyanophyceae</taxon>
        <taxon>Nostocales</taxon>
        <taxon>Nostocaceae</taxon>
        <taxon>Nostoc</taxon>
    </lineage>
</organism>
<proteinExistence type="predicted"/>